<dbReference type="PIRSF" id="PIRSF006755">
    <property type="entry name" value="DTB_synth"/>
    <property type="match status" value="1"/>
</dbReference>
<organism evidence="10 11">
    <name type="scientific">Leptospira fluminis</name>
    <dbReference type="NCBI Taxonomy" id="2484979"/>
    <lineage>
        <taxon>Bacteria</taxon>
        <taxon>Pseudomonadati</taxon>
        <taxon>Spirochaetota</taxon>
        <taxon>Spirochaetia</taxon>
        <taxon>Leptospirales</taxon>
        <taxon>Leptospiraceae</taxon>
        <taxon>Leptospira</taxon>
    </lineage>
</organism>
<keyword evidence="6 9" id="KW-0067">ATP-binding</keyword>
<feature type="binding site" evidence="9">
    <location>
        <position position="103"/>
    </location>
    <ligand>
        <name>Mg(2+)</name>
        <dbReference type="ChEBI" id="CHEBI:18420"/>
    </ligand>
</feature>
<dbReference type="SUPFAM" id="SSF52540">
    <property type="entry name" value="P-loop containing nucleoside triphosphate hydrolases"/>
    <property type="match status" value="1"/>
</dbReference>
<evidence type="ECO:0000256" key="1">
    <source>
        <dbReference type="ARBA" id="ARBA00022490"/>
    </source>
</evidence>
<reference evidence="10" key="1">
    <citation type="journal article" date="2019" name="PLoS Negl. Trop. Dis.">
        <title>Revisiting the worldwide diversity of Leptospira species in the environment.</title>
        <authorList>
            <person name="Vincent A.T."/>
            <person name="Schiettekatte O."/>
            <person name="Bourhy P."/>
            <person name="Veyrier F.J."/>
            <person name="Picardeau M."/>
        </authorList>
    </citation>
    <scope>NUCLEOTIDE SEQUENCE [LARGE SCALE GENOMIC DNA]</scope>
    <source>
        <strain evidence="10">SCS5</strain>
    </source>
</reference>
<sequence length="221" mass="24797">MAVFVTATGTDVGKTLFCSLFLAKYAEALGVKYFKPIQTGEDSERVKIMNLTGLNEKFFLKNYYTFEIPASPHLSSELANVQVETEELSRHLFSIRSEKILIEGAGGLYVPLKRYYYNIDLIAQSQLPVVLVASTGLGTINHTLLSIEAMKRASIKCHGVFFIGPENPLRSDNIRTVIEASEIGLLGTFLLPDRRLARQEFLHRVEQEFDPKGILPEILFP</sequence>
<keyword evidence="11" id="KW-1185">Reference proteome</keyword>
<evidence type="ECO:0000256" key="5">
    <source>
        <dbReference type="ARBA" id="ARBA00022756"/>
    </source>
</evidence>
<dbReference type="OrthoDB" id="9802097at2"/>
<protein>
    <recommendedName>
        <fullName evidence="9">ATP-dependent dethiobiotin synthetase BioD</fullName>
        <ecNumber evidence="9">6.3.3.3</ecNumber>
    </recommendedName>
    <alternativeName>
        <fullName evidence="9">DTB synthetase</fullName>
        <shortName evidence="9">DTBS</shortName>
    </alternativeName>
    <alternativeName>
        <fullName evidence="9">Dethiobiotin synthase</fullName>
    </alternativeName>
</protein>
<feature type="binding site" evidence="9">
    <location>
        <position position="42"/>
    </location>
    <ligand>
        <name>ATP</name>
        <dbReference type="ChEBI" id="CHEBI:30616"/>
    </ligand>
</feature>
<dbReference type="InterPro" id="IPR004472">
    <property type="entry name" value="DTB_synth_BioD"/>
</dbReference>
<dbReference type="EC" id="6.3.3.3" evidence="9"/>
<comment type="catalytic activity">
    <reaction evidence="8">
        <text>(7R,8S)-8-amino-7-(carboxyamino)nonanoate + ATP = (4R,5S)-dethiobiotin + ADP + phosphate + H(+)</text>
        <dbReference type="Rhea" id="RHEA:63684"/>
        <dbReference type="ChEBI" id="CHEBI:15378"/>
        <dbReference type="ChEBI" id="CHEBI:30616"/>
        <dbReference type="ChEBI" id="CHEBI:43474"/>
        <dbReference type="ChEBI" id="CHEBI:149470"/>
        <dbReference type="ChEBI" id="CHEBI:149473"/>
        <dbReference type="ChEBI" id="CHEBI:456216"/>
    </reaction>
</comment>
<dbReference type="PANTHER" id="PTHR43210">
    <property type="entry name" value="DETHIOBIOTIN SYNTHETASE"/>
    <property type="match status" value="1"/>
</dbReference>
<feature type="binding site" evidence="9">
    <location>
        <begin position="103"/>
        <end position="106"/>
    </location>
    <ligand>
        <name>ATP</name>
        <dbReference type="ChEBI" id="CHEBI:30616"/>
    </ligand>
</feature>
<keyword evidence="3 9" id="KW-0479">Metal-binding</keyword>
<dbReference type="PANTHER" id="PTHR43210:SF2">
    <property type="entry name" value="ATP-DEPENDENT DETHIOBIOTIN SYNTHETASE BIOD 2"/>
    <property type="match status" value="1"/>
</dbReference>
<feature type="binding site" evidence="9">
    <location>
        <position position="39"/>
    </location>
    <ligand>
        <name>substrate</name>
    </ligand>
</feature>
<comment type="pathway">
    <text evidence="9">Cofactor biosynthesis; biotin biosynthesis; biotin from 7,8-diaminononanoate: step 1/2.</text>
</comment>
<dbReference type="HAMAP" id="MF_00336">
    <property type="entry name" value="BioD"/>
    <property type="match status" value="1"/>
</dbReference>
<evidence type="ECO:0000256" key="4">
    <source>
        <dbReference type="ARBA" id="ARBA00022741"/>
    </source>
</evidence>
<dbReference type="Pfam" id="PF13500">
    <property type="entry name" value="AAA_26"/>
    <property type="match status" value="1"/>
</dbReference>
<accession>A0A4R9GKH1</accession>
<dbReference type="Gene3D" id="3.40.50.300">
    <property type="entry name" value="P-loop containing nucleotide triphosphate hydrolases"/>
    <property type="match status" value="1"/>
</dbReference>
<comment type="cofactor">
    <cofactor evidence="9">
        <name>Mg(2+)</name>
        <dbReference type="ChEBI" id="CHEBI:18420"/>
    </cofactor>
</comment>
<evidence type="ECO:0000256" key="2">
    <source>
        <dbReference type="ARBA" id="ARBA00022598"/>
    </source>
</evidence>
<gene>
    <name evidence="9 10" type="primary">bioD</name>
    <name evidence="10" type="ORF">EHO61_16815</name>
</gene>
<keyword evidence="1 9" id="KW-0963">Cytoplasm</keyword>
<feature type="active site" evidence="9">
    <location>
        <position position="35"/>
    </location>
</feature>
<keyword evidence="2 9" id="KW-0436">Ligase</keyword>
<comment type="function">
    <text evidence="9">Catalyzes a mechanistically unusual reaction, the ATP-dependent insertion of CO2 between the N7 and N8 nitrogen atoms of 7,8-diaminopelargonic acid (DAPA, also called 7,8-diammoniononanoate) to form a ureido ring.</text>
</comment>
<comment type="subunit">
    <text evidence="9">Homodimer.</text>
</comment>
<name>A0A4R9GKH1_9LEPT</name>
<comment type="caution">
    <text evidence="9">Lacks conserved residue(s) required for the propagation of feature annotation.</text>
</comment>
<feature type="binding site" evidence="9">
    <location>
        <position position="15"/>
    </location>
    <ligand>
        <name>Mg(2+)</name>
        <dbReference type="ChEBI" id="CHEBI:18420"/>
    </ligand>
</feature>
<dbReference type="NCBIfam" id="TIGR00347">
    <property type="entry name" value="bioD"/>
    <property type="match status" value="1"/>
</dbReference>
<dbReference type="RefSeq" id="WP_135814724.1">
    <property type="nucleotide sequence ID" value="NZ_RQEV01000018.1"/>
</dbReference>
<evidence type="ECO:0000256" key="3">
    <source>
        <dbReference type="ARBA" id="ARBA00022723"/>
    </source>
</evidence>
<keyword evidence="4 9" id="KW-0547">Nucleotide-binding</keyword>
<evidence type="ECO:0000256" key="7">
    <source>
        <dbReference type="ARBA" id="ARBA00022842"/>
    </source>
</evidence>
<dbReference type="GO" id="GO:0009102">
    <property type="term" value="P:biotin biosynthetic process"/>
    <property type="evidence" value="ECO:0007669"/>
    <property type="project" value="UniProtKB-UniRule"/>
</dbReference>
<comment type="caution">
    <text evidence="10">The sequence shown here is derived from an EMBL/GenBank/DDBJ whole genome shotgun (WGS) entry which is preliminary data.</text>
</comment>
<dbReference type="AlphaFoldDB" id="A0A4R9GKH1"/>
<dbReference type="Proteomes" id="UP000297855">
    <property type="component" value="Unassembled WGS sequence"/>
</dbReference>
<proteinExistence type="inferred from homology"/>
<dbReference type="GO" id="GO:0005524">
    <property type="term" value="F:ATP binding"/>
    <property type="evidence" value="ECO:0007669"/>
    <property type="project" value="UniProtKB-UniRule"/>
</dbReference>
<evidence type="ECO:0000256" key="6">
    <source>
        <dbReference type="ARBA" id="ARBA00022840"/>
    </source>
</evidence>
<dbReference type="CDD" id="cd03109">
    <property type="entry name" value="DTBS"/>
    <property type="match status" value="1"/>
</dbReference>
<keyword evidence="7 9" id="KW-0460">Magnesium</keyword>
<dbReference type="UniPathway" id="UPA00078">
    <property type="reaction ID" value="UER00161"/>
</dbReference>
<dbReference type="GO" id="GO:0004141">
    <property type="term" value="F:dethiobiotin synthase activity"/>
    <property type="evidence" value="ECO:0007669"/>
    <property type="project" value="UniProtKB-UniRule"/>
</dbReference>
<dbReference type="InterPro" id="IPR027417">
    <property type="entry name" value="P-loop_NTPase"/>
</dbReference>
<feature type="binding site" evidence="9">
    <location>
        <position position="42"/>
    </location>
    <ligand>
        <name>Mg(2+)</name>
        <dbReference type="ChEBI" id="CHEBI:18420"/>
    </ligand>
</feature>
<comment type="similarity">
    <text evidence="9">Belongs to the dethiobiotin synthetase family.</text>
</comment>
<comment type="catalytic activity">
    <reaction evidence="9">
        <text>(7R,8S)-7,8-diammoniononanoate + CO2 + ATP = (4R,5S)-dethiobiotin + ADP + phosphate + 3 H(+)</text>
        <dbReference type="Rhea" id="RHEA:15805"/>
        <dbReference type="ChEBI" id="CHEBI:15378"/>
        <dbReference type="ChEBI" id="CHEBI:16526"/>
        <dbReference type="ChEBI" id="CHEBI:30616"/>
        <dbReference type="ChEBI" id="CHEBI:43474"/>
        <dbReference type="ChEBI" id="CHEBI:149469"/>
        <dbReference type="ChEBI" id="CHEBI:149473"/>
        <dbReference type="ChEBI" id="CHEBI:456216"/>
        <dbReference type="EC" id="6.3.3.3"/>
    </reaction>
</comment>
<dbReference type="GO" id="GO:0000287">
    <property type="term" value="F:magnesium ion binding"/>
    <property type="evidence" value="ECO:0007669"/>
    <property type="project" value="UniProtKB-UniRule"/>
</dbReference>
<dbReference type="EMBL" id="RQEV01000018">
    <property type="protein sequence ID" value="TGK14732.1"/>
    <property type="molecule type" value="Genomic_DNA"/>
</dbReference>
<evidence type="ECO:0000313" key="11">
    <source>
        <dbReference type="Proteomes" id="UP000297855"/>
    </source>
</evidence>
<dbReference type="GO" id="GO:0005829">
    <property type="term" value="C:cytosol"/>
    <property type="evidence" value="ECO:0007669"/>
    <property type="project" value="TreeGrafter"/>
</dbReference>
<evidence type="ECO:0000313" key="10">
    <source>
        <dbReference type="EMBL" id="TGK14732.1"/>
    </source>
</evidence>
<feature type="binding site" evidence="9">
    <location>
        <begin position="11"/>
        <end position="16"/>
    </location>
    <ligand>
        <name>ATP</name>
        <dbReference type="ChEBI" id="CHEBI:30616"/>
    </ligand>
</feature>
<evidence type="ECO:0000256" key="8">
    <source>
        <dbReference type="ARBA" id="ARBA00047386"/>
    </source>
</evidence>
<keyword evidence="5 9" id="KW-0093">Biotin biosynthesis</keyword>
<evidence type="ECO:0000256" key="9">
    <source>
        <dbReference type="HAMAP-Rule" id="MF_00336"/>
    </source>
</evidence>
<comment type="subcellular location">
    <subcellularLocation>
        <location evidence="9">Cytoplasm</location>
    </subcellularLocation>
</comment>